<feature type="transmembrane region" description="Helical" evidence="5">
    <location>
        <begin position="35"/>
        <end position="56"/>
    </location>
</feature>
<keyword evidence="5" id="KW-0472">Membrane</keyword>
<evidence type="ECO:0000256" key="5">
    <source>
        <dbReference type="SAM" id="Phobius"/>
    </source>
</evidence>
<name>A0A5N3X8W9_MUNRE</name>
<dbReference type="Pfam" id="PF00487">
    <property type="entry name" value="FA_desaturase"/>
    <property type="match status" value="1"/>
</dbReference>
<dbReference type="InterPro" id="IPR005804">
    <property type="entry name" value="FA_desaturase_dom"/>
</dbReference>
<dbReference type="GO" id="GO:0016717">
    <property type="term" value="F:oxidoreductase activity, acting on paired donors, with oxidation of a pair of donors resulting in the reduction of molecular oxygen to two molecules of water"/>
    <property type="evidence" value="ECO:0007669"/>
    <property type="project" value="TreeGrafter"/>
</dbReference>
<dbReference type="PANTHER" id="PTHR19353">
    <property type="entry name" value="FATTY ACID DESATURASE 2"/>
    <property type="match status" value="1"/>
</dbReference>
<proteinExistence type="predicted"/>
<dbReference type="GO" id="GO:0006633">
    <property type="term" value="P:fatty acid biosynthetic process"/>
    <property type="evidence" value="ECO:0007669"/>
    <property type="project" value="UniProtKB-KW"/>
</dbReference>
<reference evidence="7 8" key="1">
    <citation type="submission" date="2019-06" db="EMBL/GenBank/DDBJ databases">
        <title>Discovery of a novel chromosome fission-fusion reversal in muntjac.</title>
        <authorList>
            <person name="Mudd A.B."/>
            <person name="Bredeson J.V."/>
            <person name="Baum R."/>
            <person name="Hockemeyer D."/>
            <person name="Rokhsar D.S."/>
        </authorList>
    </citation>
    <scope>NUCLEOTIDE SEQUENCE [LARGE SCALE GENOMIC DNA]</scope>
    <source>
        <strain evidence="7">UCam_UCB_Mr</strain>
        <tissue evidence="7">Fibroblast cell line</tissue>
    </source>
</reference>
<protein>
    <recommendedName>
        <fullName evidence="6">Fatty acid desaturase domain-containing protein</fullName>
    </recommendedName>
</protein>
<gene>
    <name evidence="7" type="ORF">FD755_016971</name>
</gene>
<accession>A0A5N3X8W9</accession>
<dbReference type="GO" id="GO:0016020">
    <property type="term" value="C:membrane"/>
    <property type="evidence" value="ECO:0007669"/>
    <property type="project" value="TreeGrafter"/>
</dbReference>
<evidence type="ECO:0000256" key="4">
    <source>
        <dbReference type="ARBA" id="ARBA00023160"/>
    </source>
</evidence>
<dbReference type="PANTHER" id="PTHR19353:SF22">
    <property type="entry name" value="FATTY ACID DESATURASE 2-LIKE PROTEIN FADS2B-RELATED"/>
    <property type="match status" value="1"/>
</dbReference>
<comment type="caution">
    <text evidence="7">The sequence shown here is derived from an EMBL/GenBank/DDBJ whole genome shotgun (WGS) entry which is preliminary data.</text>
</comment>
<keyword evidence="4" id="KW-0275">Fatty acid biosynthesis</keyword>
<evidence type="ECO:0000313" key="8">
    <source>
        <dbReference type="Proteomes" id="UP000326062"/>
    </source>
</evidence>
<keyword evidence="1" id="KW-0444">Lipid biosynthesis</keyword>
<keyword evidence="8" id="KW-1185">Reference proteome</keyword>
<dbReference type="InterPro" id="IPR012171">
    <property type="entry name" value="Fatty_acid_desaturase"/>
</dbReference>
<evidence type="ECO:0000313" key="7">
    <source>
        <dbReference type="EMBL" id="KAB0370562.1"/>
    </source>
</evidence>
<keyword evidence="5" id="KW-1133">Transmembrane helix</keyword>
<sequence length="152" mass="17783">MNLFNANLGFFFLHLAQILILETLAWVIVWHFGNGWLITMFISLLLTVAQVQGAFLQHDMGHLSMFKKSKWNHLMQKFLMCHIQGLSAKWWNNRHFKHHVKTNIYPKDPDIDVGPLFVIGDLQPVKVCLHLCLEDIRLEILTSSMISEHLFF</sequence>
<organism evidence="7 8">
    <name type="scientific">Muntiacus reevesi</name>
    <name type="common">Reeves' muntjac</name>
    <name type="synonym">Cervus reevesi</name>
    <dbReference type="NCBI Taxonomy" id="9886"/>
    <lineage>
        <taxon>Eukaryota</taxon>
        <taxon>Metazoa</taxon>
        <taxon>Chordata</taxon>
        <taxon>Craniata</taxon>
        <taxon>Vertebrata</taxon>
        <taxon>Euteleostomi</taxon>
        <taxon>Mammalia</taxon>
        <taxon>Eutheria</taxon>
        <taxon>Laurasiatheria</taxon>
        <taxon>Artiodactyla</taxon>
        <taxon>Ruminantia</taxon>
        <taxon>Pecora</taxon>
        <taxon>Cervidae</taxon>
        <taxon>Muntiacinae</taxon>
        <taxon>Muntiacus</taxon>
    </lineage>
</organism>
<keyword evidence="5" id="KW-0812">Transmembrane</keyword>
<dbReference type="EMBL" id="VCEB01000013">
    <property type="protein sequence ID" value="KAB0370562.1"/>
    <property type="molecule type" value="Genomic_DNA"/>
</dbReference>
<keyword evidence="3" id="KW-0443">Lipid metabolism</keyword>
<evidence type="ECO:0000256" key="3">
    <source>
        <dbReference type="ARBA" id="ARBA00023098"/>
    </source>
</evidence>
<evidence type="ECO:0000256" key="1">
    <source>
        <dbReference type="ARBA" id="ARBA00022516"/>
    </source>
</evidence>
<feature type="domain" description="Fatty acid desaturase" evidence="6">
    <location>
        <begin position="35"/>
        <end position="112"/>
    </location>
</feature>
<dbReference type="Proteomes" id="UP000326062">
    <property type="component" value="Chromosome 10"/>
</dbReference>
<keyword evidence="2" id="KW-0276">Fatty acid metabolism</keyword>
<evidence type="ECO:0000256" key="2">
    <source>
        <dbReference type="ARBA" id="ARBA00022832"/>
    </source>
</evidence>
<dbReference type="AlphaFoldDB" id="A0A5N3X8W9"/>
<evidence type="ECO:0000259" key="6">
    <source>
        <dbReference type="Pfam" id="PF00487"/>
    </source>
</evidence>